<evidence type="ECO:0000313" key="3">
    <source>
        <dbReference type="Proteomes" id="UP001597051"/>
    </source>
</evidence>
<dbReference type="EMBL" id="JBHTIZ010000011">
    <property type="protein sequence ID" value="MFD0983585.1"/>
    <property type="molecule type" value="Genomic_DNA"/>
</dbReference>
<dbReference type="Gene3D" id="3.40.50.170">
    <property type="entry name" value="Formyl transferase, N-terminal domain"/>
    <property type="match status" value="1"/>
</dbReference>
<evidence type="ECO:0000313" key="2">
    <source>
        <dbReference type="EMBL" id="MFD0983585.1"/>
    </source>
</evidence>
<feature type="domain" description="Glucosamine inositolphosphorylceramide transferase 1 N-terminal" evidence="1">
    <location>
        <begin position="293"/>
        <end position="508"/>
    </location>
</feature>
<proteinExistence type="predicted"/>
<sequence>MNQPIKVIILNDGQQVKKWVADIVTFVSKSPHFIVSGVIVNEGKKHSNSSFLYRGLRYLDSKFFKAKSNPFQTVTLNLDTTIYPTTPIQKQFSDWLDDDCVAFLREKQPDLILRFGFRILRGPILSMPKFGIWSLHHGDNEVNRGGPPGFWEVVQQEPISGVTLQQITEDLDGGKVIGRAFTKTDLLSFHRNQVNLFEIGVRLFEEKLIRLSKGELIPEKQPFDFYSNPLFKNPDNKKSLSIIFHFGIRILKRTFENLFYEEQWIISHSKTNNSEESLYRFQNLIPPKGISWADPFPVYHNNELWLFAEEIIGKGLGKIVCFKYSKEEKRFQSPKTVIQESFHLSYPFVFEYENVWYMMPETGDSGNVILYKSTSFPYNWTQEKTVVENKKMYDATPFEHNGKWYCFASERSKATLTPNDLLQLYILEDGPLGSWKEHPASPIKIDVRGGRSAGKIVTKNGRTFRPAQLGAPKYGYAIQMYEILHLDEFKYEECLVDTIFPNWRKENLATHTFNQADGWQFIDSQQLVRKT</sequence>
<gene>
    <name evidence="2" type="ORF">ACFQ0S_03750</name>
</gene>
<dbReference type="Pfam" id="PF24793">
    <property type="entry name" value="GINT1_N"/>
    <property type="match status" value="1"/>
</dbReference>
<protein>
    <recommendedName>
        <fullName evidence="1">Glucosamine inositolphosphorylceramide transferase 1 N-terminal domain-containing protein</fullName>
    </recommendedName>
</protein>
<name>A0ABW3J100_9FLAO</name>
<dbReference type="Proteomes" id="UP001597051">
    <property type="component" value="Unassembled WGS sequence"/>
</dbReference>
<dbReference type="Gene3D" id="2.115.10.20">
    <property type="entry name" value="Glycosyl hydrolase domain, family 43"/>
    <property type="match status" value="1"/>
</dbReference>
<dbReference type="RefSeq" id="WP_379754052.1">
    <property type="nucleotide sequence ID" value="NZ_JBHSYB010000012.1"/>
</dbReference>
<organism evidence="2 3">
    <name type="scientific">Flavobacterium myungsuense</name>
    <dbReference type="NCBI Taxonomy" id="651823"/>
    <lineage>
        <taxon>Bacteria</taxon>
        <taxon>Pseudomonadati</taxon>
        <taxon>Bacteroidota</taxon>
        <taxon>Flavobacteriia</taxon>
        <taxon>Flavobacteriales</taxon>
        <taxon>Flavobacteriaceae</taxon>
        <taxon>Flavobacterium</taxon>
    </lineage>
</organism>
<dbReference type="InterPro" id="IPR056442">
    <property type="entry name" value="GINT1_N"/>
</dbReference>
<comment type="caution">
    <text evidence="2">The sequence shown here is derived from an EMBL/GenBank/DDBJ whole genome shotgun (WGS) entry which is preliminary data.</text>
</comment>
<reference evidence="3" key="1">
    <citation type="journal article" date="2019" name="Int. J. Syst. Evol. Microbiol.">
        <title>The Global Catalogue of Microorganisms (GCM) 10K type strain sequencing project: providing services to taxonomists for standard genome sequencing and annotation.</title>
        <authorList>
            <consortium name="The Broad Institute Genomics Platform"/>
            <consortium name="The Broad Institute Genome Sequencing Center for Infectious Disease"/>
            <person name="Wu L."/>
            <person name="Ma J."/>
        </authorList>
    </citation>
    <scope>NUCLEOTIDE SEQUENCE [LARGE SCALE GENOMIC DNA]</scope>
    <source>
        <strain evidence="3">CECT 7649</strain>
    </source>
</reference>
<keyword evidence="3" id="KW-1185">Reference proteome</keyword>
<dbReference type="SUPFAM" id="SSF53328">
    <property type="entry name" value="Formyltransferase"/>
    <property type="match status" value="1"/>
</dbReference>
<evidence type="ECO:0000259" key="1">
    <source>
        <dbReference type="Pfam" id="PF24793"/>
    </source>
</evidence>
<dbReference type="InterPro" id="IPR023296">
    <property type="entry name" value="Glyco_hydro_beta-prop_sf"/>
</dbReference>
<dbReference type="InterPro" id="IPR036477">
    <property type="entry name" value="Formyl_transf_N_sf"/>
</dbReference>
<dbReference type="SUPFAM" id="SSF75005">
    <property type="entry name" value="Arabinanase/levansucrase/invertase"/>
    <property type="match status" value="1"/>
</dbReference>
<accession>A0ABW3J100</accession>